<dbReference type="STRING" id="1457154.CAPSK01_001722"/>
<dbReference type="PANTHER" id="PTHR39184">
    <property type="match status" value="1"/>
</dbReference>
<proteinExistence type="predicted"/>
<dbReference type="Gene3D" id="3.40.50.300">
    <property type="entry name" value="P-loop containing nucleotide triphosphate hydrolases"/>
    <property type="match status" value="1"/>
</dbReference>
<dbReference type="InterPro" id="IPR052380">
    <property type="entry name" value="Viral_DNA_packaging_terminase"/>
</dbReference>
<dbReference type="Pfam" id="PF04466">
    <property type="entry name" value="Terminase_3"/>
    <property type="match status" value="1"/>
</dbReference>
<dbReference type="Proteomes" id="UP000019812">
    <property type="component" value="Unassembled WGS sequence"/>
</dbReference>
<dbReference type="Gene3D" id="3.30.420.280">
    <property type="match status" value="1"/>
</dbReference>
<dbReference type="InterPro" id="IPR027417">
    <property type="entry name" value="P-loop_NTPase"/>
</dbReference>
<comment type="caution">
    <text evidence="2">The sequence shown here is derived from an EMBL/GenBank/DDBJ whole genome shotgun (WGS) entry which is preliminary data.</text>
</comment>
<accession>A0A084Y2C3</accession>
<dbReference type="AlphaFoldDB" id="A0A084Y2C3"/>
<organism evidence="2 3">
    <name type="scientific">Candidatus Accumulibacter vicinus</name>
    <dbReference type="NCBI Taxonomy" id="2954382"/>
    <lineage>
        <taxon>Bacteria</taxon>
        <taxon>Pseudomonadati</taxon>
        <taxon>Pseudomonadota</taxon>
        <taxon>Betaproteobacteria</taxon>
        <taxon>Candidatus Accumulibacter</taxon>
    </lineage>
</organism>
<name>A0A084Y2C3_9PROT</name>
<evidence type="ECO:0000313" key="2">
    <source>
        <dbReference type="EMBL" id="KFB68867.1"/>
    </source>
</evidence>
<dbReference type="PANTHER" id="PTHR39184:SF1">
    <property type="entry name" value="PBSX PHAGE TERMINASE LARGE SUBUNIT"/>
    <property type="match status" value="1"/>
</dbReference>
<evidence type="ECO:0000259" key="1">
    <source>
        <dbReference type="Pfam" id="PF04466"/>
    </source>
</evidence>
<protein>
    <submittedName>
        <fullName evidence="2">Phage terminase, large subunit, PBSX family</fullName>
    </submittedName>
</protein>
<reference evidence="2 3" key="1">
    <citation type="submission" date="2014-07" db="EMBL/GenBank/DDBJ databases">
        <title>Expanding our view of genomic diversity in Candidatus Accumulibacter clades.</title>
        <authorList>
            <person name="Skennerton C.T."/>
            <person name="Barr J.J."/>
            <person name="Slater F.R."/>
            <person name="Bond P.L."/>
            <person name="Tyson G.W."/>
        </authorList>
    </citation>
    <scope>NUCLEOTIDE SEQUENCE [LARGE SCALE GENOMIC DNA]</scope>
    <source>
        <strain evidence="3">SK-01</strain>
    </source>
</reference>
<dbReference type="EMBL" id="JDSS02000019">
    <property type="protein sequence ID" value="KFB68867.1"/>
    <property type="molecule type" value="Genomic_DNA"/>
</dbReference>
<gene>
    <name evidence="2" type="ORF">CAPSK01_001722</name>
</gene>
<feature type="domain" description="Phage terminase large subunit N-terminal" evidence="1">
    <location>
        <begin position="27"/>
        <end position="222"/>
    </location>
</feature>
<dbReference type="InterPro" id="IPR035412">
    <property type="entry name" value="Terminase_L_N"/>
</dbReference>
<evidence type="ECO:0000313" key="3">
    <source>
        <dbReference type="Proteomes" id="UP000019812"/>
    </source>
</evidence>
<sequence length="445" mass="49053">MGGRDLVLDTPAVFEPLLYPGMRYRGAHGGRASGKSHFFAEKLVEEAVVSPGDRGGEGLRAVCVREVQRTLASSSKLLIEDKIRRIGLGRLFRIYEDRIKTPGDGLIIFQGMQNHTAESVKSLEGFRVAWIDEAQSISGRSLDLLRPTIQRVAGAEIWASWNPRRPTDAIDVLLRGAEQPTGSVVVRANWRDNPFRTPETDQERADCLRIDPDSYPHIWEGEYATAHKGAYFTRELSALRAEGRLCAVPVDPLMTVHLFWDIGGTGAAADACSIWALQRIGRTIGVIDYYEASGQPLAAHVAWLHSRGYKPGANVQLWLPHDGVQHDKVFQVTYQSELEKAGYDVTVVKNQGAGAAMARVQAVRRLLPQCAVDPRCSPGVEALGWYHERRDENRNCGLGPEHDWSSHAADAFGLAAIVMIDALSSGTPTGSPTMQRARRPACWRS</sequence>